<protein>
    <submittedName>
        <fullName evidence="1">Uncharacterized protein</fullName>
    </submittedName>
</protein>
<evidence type="ECO:0000313" key="2">
    <source>
        <dbReference type="Proteomes" id="UP001165653"/>
    </source>
</evidence>
<keyword evidence="2" id="KW-1185">Reference proteome</keyword>
<reference evidence="1" key="1">
    <citation type="submission" date="2022-10" db="EMBL/GenBank/DDBJ databases">
        <title>Luteolibacter sp. GHJ8, whole genome shotgun sequencing project.</title>
        <authorList>
            <person name="Zhao G."/>
            <person name="Shen L."/>
        </authorList>
    </citation>
    <scope>NUCLEOTIDE SEQUENCE</scope>
    <source>
        <strain evidence="1">GHJ8</strain>
    </source>
</reference>
<comment type="caution">
    <text evidence="1">The sequence shown here is derived from an EMBL/GenBank/DDBJ whole genome shotgun (WGS) entry which is preliminary data.</text>
</comment>
<dbReference type="Proteomes" id="UP001165653">
    <property type="component" value="Unassembled WGS sequence"/>
</dbReference>
<evidence type="ECO:0000313" key="1">
    <source>
        <dbReference type="EMBL" id="MCW1913037.1"/>
    </source>
</evidence>
<accession>A0ABT3G042</accession>
<name>A0ABT3G042_9BACT</name>
<dbReference type="EMBL" id="JAPDDR010000002">
    <property type="protein sequence ID" value="MCW1913037.1"/>
    <property type="molecule type" value="Genomic_DNA"/>
</dbReference>
<proteinExistence type="predicted"/>
<gene>
    <name evidence="1" type="ORF">OJ996_05610</name>
</gene>
<sequence length="110" mass="12023">MKKRRIILLALLAFTVCFVFVRSFCGIFVIQPIGALPEGATIVYWRNGLNLPFIASADGILGESEAGVSLLGRAVVIAGVAEPIMERKIVKLGYSETLYLWSTGGRTYEK</sequence>
<dbReference type="RefSeq" id="WP_264512066.1">
    <property type="nucleotide sequence ID" value="NZ_JAPDDR010000002.1"/>
</dbReference>
<organism evidence="1 2">
    <name type="scientific">Luteolibacter rhizosphaerae</name>
    <dbReference type="NCBI Taxonomy" id="2989719"/>
    <lineage>
        <taxon>Bacteria</taxon>
        <taxon>Pseudomonadati</taxon>
        <taxon>Verrucomicrobiota</taxon>
        <taxon>Verrucomicrobiia</taxon>
        <taxon>Verrucomicrobiales</taxon>
        <taxon>Verrucomicrobiaceae</taxon>
        <taxon>Luteolibacter</taxon>
    </lineage>
</organism>